<feature type="domain" description="HTH lysR-type" evidence="5">
    <location>
        <begin position="1"/>
        <end position="58"/>
    </location>
</feature>
<organism evidence="6 7">
    <name type="scientific">Achromobacter anxifer</name>
    <dbReference type="NCBI Taxonomy" id="1287737"/>
    <lineage>
        <taxon>Bacteria</taxon>
        <taxon>Pseudomonadati</taxon>
        <taxon>Pseudomonadota</taxon>
        <taxon>Betaproteobacteria</taxon>
        <taxon>Burkholderiales</taxon>
        <taxon>Alcaligenaceae</taxon>
        <taxon>Achromobacter</taxon>
    </lineage>
</organism>
<keyword evidence="7" id="KW-1185">Reference proteome</keyword>
<dbReference type="AlphaFoldDB" id="A0A6S7BV03"/>
<dbReference type="InterPro" id="IPR036388">
    <property type="entry name" value="WH-like_DNA-bd_sf"/>
</dbReference>
<dbReference type="EMBL" id="CADILG010000001">
    <property type="protein sequence ID" value="CAB3818465.1"/>
    <property type="molecule type" value="Genomic_DNA"/>
</dbReference>
<evidence type="ECO:0000313" key="6">
    <source>
        <dbReference type="EMBL" id="CAB3818465.1"/>
    </source>
</evidence>
<dbReference type="GO" id="GO:0005829">
    <property type="term" value="C:cytosol"/>
    <property type="evidence" value="ECO:0007669"/>
    <property type="project" value="TreeGrafter"/>
</dbReference>
<dbReference type="GO" id="GO:0003700">
    <property type="term" value="F:DNA-binding transcription factor activity"/>
    <property type="evidence" value="ECO:0007669"/>
    <property type="project" value="InterPro"/>
</dbReference>
<dbReference type="PANTHER" id="PTHR30419:SF8">
    <property type="entry name" value="NITROGEN ASSIMILATION TRANSCRIPTIONAL ACTIVATOR-RELATED"/>
    <property type="match status" value="1"/>
</dbReference>
<dbReference type="InterPro" id="IPR005119">
    <property type="entry name" value="LysR_subst-bd"/>
</dbReference>
<proteinExistence type="inferred from homology"/>
<evidence type="ECO:0000256" key="1">
    <source>
        <dbReference type="ARBA" id="ARBA00009437"/>
    </source>
</evidence>
<reference evidence="6 7" key="1">
    <citation type="submission" date="2020-04" db="EMBL/GenBank/DDBJ databases">
        <authorList>
            <person name="De Canck E."/>
        </authorList>
    </citation>
    <scope>NUCLEOTIDE SEQUENCE [LARGE SCALE GENOMIC DNA]</scope>
    <source>
        <strain evidence="6 7">LMG 26858</strain>
    </source>
</reference>
<dbReference type="InterPro" id="IPR050950">
    <property type="entry name" value="HTH-type_LysR_regulators"/>
</dbReference>
<gene>
    <name evidence="6" type="primary">cynR_1</name>
    <name evidence="6" type="ORF">LMG26858_00063</name>
</gene>
<dbReference type="RefSeq" id="WP_175205036.1">
    <property type="nucleotide sequence ID" value="NZ_CADILG010000001.1"/>
</dbReference>
<evidence type="ECO:0000256" key="3">
    <source>
        <dbReference type="ARBA" id="ARBA00023125"/>
    </source>
</evidence>
<evidence type="ECO:0000256" key="4">
    <source>
        <dbReference type="ARBA" id="ARBA00023163"/>
    </source>
</evidence>
<keyword evidence="2" id="KW-0805">Transcription regulation</keyword>
<dbReference type="FunFam" id="1.10.10.10:FF:000001">
    <property type="entry name" value="LysR family transcriptional regulator"/>
    <property type="match status" value="1"/>
</dbReference>
<dbReference type="SUPFAM" id="SSF46785">
    <property type="entry name" value="Winged helix' DNA-binding domain"/>
    <property type="match status" value="1"/>
</dbReference>
<dbReference type="InterPro" id="IPR036390">
    <property type="entry name" value="WH_DNA-bd_sf"/>
</dbReference>
<dbReference type="GO" id="GO:0003677">
    <property type="term" value="F:DNA binding"/>
    <property type="evidence" value="ECO:0007669"/>
    <property type="project" value="UniProtKB-KW"/>
</dbReference>
<dbReference type="Pfam" id="PF00126">
    <property type="entry name" value="HTH_1"/>
    <property type="match status" value="1"/>
</dbReference>
<dbReference type="PANTHER" id="PTHR30419">
    <property type="entry name" value="HTH-TYPE TRANSCRIPTIONAL REGULATOR YBHD"/>
    <property type="match status" value="1"/>
</dbReference>
<dbReference type="Gene3D" id="1.10.10.10">
    <property type="entry name" value="Winged helix-like DNA-binding domain superfamily/Winged helix DNA-binding domain"/>
    <property type="match status" value="1"/>
</dbReference>
<dbReference type="SUPFAM" id="SSF53850">
    <property type="entry name" value="Periplasmic binding protein-like II"/>
    <property type="match status" value="1"/>
</dbReference>
<name>A0A6S7BV03_9BURK</name>
<dbReference type="PROSITE" id="PS50931">
    <property type="entry name" value="HTH_LYSR"/>
    <property type="match status" value="1"/>
</dbReference>
<evidence type="ECO:0000259" key="5">
    <source>
        <dbReference type="PROSITE" id="PS50931"/>
    </source>
</evidence>
<keyword evidence="3" id="KW-0238">DNA-binding</keyword>
<dbReference type="Proteomes" id="UP000494117">
    <property type="component" value="Unassembled WGS sequence"/>
</dbReference>
<evidence type="ECO:0000256" key="2">
    <source>
        <dbReference type="ARBA" id="ARBA00023015"/>
    </source>
</evidence>
<comment type="similarity">
    <text evidence="1">Belongs to the LysR transcriptional regulatory family.</text>
</comment>
<dbReference type="Pfam" id="PF03466">
    <property type="entry name" value="LysR_substrate"/>
    <property type="match status" value="1"/>
</dbReference>
<accession>A0A6S7BV03</accession>
<sequence>MRLEDLDYFLAVARLGHVGRAADGIGVSQPALTKGIRRLEEELKLQLFIRTPKGMELTVPGRAFYQRSMQARRELDDAMQEAGDLHRGSIGLLRVGVTPLLAEPFFNPACVELLAQRPAAKVQVMVSLNDALIPALRQGDLDFAISSLFESATAAEFDREPLFSDKLFVAARPGHPLLDRRKIRFADLAGYQWMLPGPQAASRRWLEAKFEQHGSAPPNVMIESNASVSGLLGILHSTDLLTLVSEITLSAHAGQGLSILPLDDMTWHRQIGVLTRRNSYQSPLTQRLLEILRDHARTRSGASAPRPA</sequence>
<dbReference type="InterPro" id="IPR000847">
    <property type="entry name" value="LysR_HTH_N"/>
</dbReference>
<evidence type="ECO:0000313" key="7">
    <source>
        <dbReference type="Proteomes" id="UP000494117"/>
    </source>
</evidence>
<protein>
    <submittedName>
        <fullName evidence="6">HTH-type transcriptional regulator CynR</fullName>
    </submittedName>
</protein>
<dbReference type="Gene3D" id="3.40.190.290">
    <property type="match status" value="1"/>
</dbReference>
<dbReference type="PRINTS" id="PR00039">
    <property type="entry name" value="HTHLYSR"/>
</dbReference>
<keyword evidence="4" id="KW-0804">Transcription</keyword>